<comment type="caution">
    <text evidence="1">The sequence shown here is derived from an EMBL/GenBank/DDBJ whole genome shotgun (WGS) entry which is preliminary data.</text>
</comment>
<dbReference type="RefSeq" id="WP_345198745.1">
    <property type="nucleotide sequence ID" value="NZ_BAABFL010000471.1"/>
</dbReference>
<proteinExistence type="predicted"/>
<dbReference type="Proteomes" id="UP001500604">
    <property type="component" value="Unassembled WGS sequence"/>
</dbReference>
<protein>
    <submittedName>
        <fullName evidence="1">Uncharacterized protein</fullName>
    </submittedName>
</protein>
<dbReference type="EMBL" id="BAABFL010000471">
    <property type="protein sequence ID" value="GAA4652226.1"/>
    <property type="molecule type" value="Genomic_DNA"/>
</dbReference>
<sequence length="59" mass="6193">MNIINFPAQNNQVICFVLLPNPNSGVNIVGQLNTPSISLSGMRPPAATAIPTPNIVIIP</sequence>
<accession>A0ABP8V8J7</accession>
<name>A0ABP8V8J7_9GAMM</name>
<evidence type="ECO:0000313" key="2">
    <source>
        <dbReference type="Proteomes" id="UP001500604"/>
    </source>
</evidence>
<organism evidence="1 2">
    <name type="scientific">Kistimonas scapharcae</name>
    <dbReference type="NCBI Taxonomy" id="1036133"/>
    <lineage>
        <taxon>Bacteria</taxon>
        <taxon>Pseudomonadati</taxon>
        <taxon>Pseudomonadota</taxon>
        <taxon>Gammaproteobacteria</taxon>
        <taxon>Oceanospirillales</taxon>
        <taxon>Endozoicomonadaceae</taxon>
        <taxon>Kistimonas</taxon>
    </lineage>
</organism>
<reference evidence="2" key="1">
    <citation type="journal article" date="2019" name="Int. J. Syst. Evol. Microbiol.">
        <title>The Global Catalogue of Microorganisms (GCM) 10K type strain sequencing project: providing services to taxonomists for standard genome sequencing and annotation.</title>
        <authorList>
            <consortium name="The Broad Institute Genomics Platform"/>
            <consortium name="The Broad Institute Genome Sequencing Center for Infectious Disease"/>
            <person name="Wu L."/>
            <person name="Ma J."/>
        </authorList>
    </citation>
    <scope>NUCLEOTIDE SEQUENCE [LARGE SCALE GENOMIC DNA]</scope>
    <source>
        <strain evidence="2">JCM 17805</strain>
    </source>
</reference>
<gene>
    <name evidence="1" type="ORF">GCM10023116_45100</name>
</gene>
<keyword evidence="2" id="KW-1185">Reference proteome</keyword>
<evidence type="ECO:0000313" key="1">
    <source>
        <dbReference type="EMBL" id="GAA4652226.1"/>
    </source>
</evidence>